<feature type="non-terminal residue" evidence="1">
    <location>
        <position position="61"/>
    </location>
</feature>
<accession>A0ACA9SV33</accession>
<sequence>IVTEETFKKIISKQANSNKNEPAVIDEEDVLSSQVETTKMTKQAKDSQINKIFKIAKDKNK</sequence>
<dbReference type="Proteomes" id="UP000789920">
    <property type="component" value="Unassembled WGS sequence"/>
</dbReference>
<name>A0ACA9SV33_9GLOM</name>
<reference evidence="1" key="1">
    <citation type="submission" date="2021-06" db="EMBL/GenBank/DDBJ databases">
        <authorList>
            <person name="Kallberg Y."/>
            <person name="Tangrot J."/>
            <person name="Rosling A."/>
        </authorList>
    </citation>
    <scope>NUCLEOTIDE SEQUENCE</scope>
    <source>
        <strain evidence="1">MA461A</strain>
    </source>
</reference>
<keyword evidence="2" id="KW-1185">Reference proteome</keyword>
<evidence type="ECO:0000313" key="1">
    <source>
        <dbReference type="EMBL" id="CAG8849542.1"/>
    </source>
</evidence>
<evidence type="ECO:0000313" key="2">
    <source>
        <dbReference type="Proteomes" id="UP000789920"/>
    </source>
</evidence>
<organism evidence="1 2">
    <name type="scientific">Racocetra persica</name>
    <dbReference type="NCBI Taxonomy" id="160502"/>
    <lineage>
        <taxon>Eukaryota</taxon>
        <taxon>Fungi</taxon>
        <taxon>Fungi incertae sedis</taxon>
        <taxon>Mucoromycota</taxon>
        <taxon>Glomeromycotina</taxon>
        <taxon>Glomeromycetes</taxon>
        <taxon>Diversisporales</taxon>
        <taxon>Gigasporaceae</taxon>
        <taxon>Racocetra</taxon>
    </lineage>
</organism>
<gene>
    <name evidence="1" type="ORF">RPERSI_LOCUS35641</name>
</gene>
<comment type="caution">
    <text evidence="1">The sequence shown here is derived from an EMBL/GenBank/DDBJ whole genome shotgun (WGS) entry which is preliminary data.</text>
</comment>
<protein>
    <submittedName>
        <fullName evidence="1">8713_t:CDS:1</fullName>
    </submittedName>
</protein>
<proteinExistence type="predicted"/>
<feature type="non-terminal residue" evidence="1">
    <location>
        <position position="1"/>
    </location>
</feature>
<dbReference type="EMBL" id="CAJVQC010166080">
    <property type="protein sequence ID" value="CAG8849542.1"/>
    <property type="molecule type" value="Genomic_DNA"/>
</dbReference>